<name>A0AAW9JN70_9ENTE</name>
<organism evidence="1 2">
    <name type="scientific">Enterococcus cecorum</name>
    <dbReference type="NCBI Taxonomy" id="44008"/>
    <lineage>
        <taxon>Bacteria</taxon>
        <taxon>Bacillati</taxon>
        <taxon>Bacillota</taxon>
        <taxon>Bacilli</taxon>
        <taxon>Lactobacillales</taxon>
        <taxon>Enterococcaceae</taxon>
        <taxon>Enterococcus</taxon>
    </lineage>
</organism>
<accession>A0AAW9JN70</accession>
<proteinExistence type="predicted"/>
<protein>
    <recommendedName>
        <fullName evidence="3">Antirepressor</fullName>
    </recommendedName>
</protein>
<evidence type="ECO:0008006" key="3">
    <source>
        <dbReference type="Google" id="ProtNLM"/>
    </source>
</evidence>
<gene>
    <name evidence="1" type="ORF">U1294_06295</name>
</gene>
<dbReference type="RefSeq" id="WP_171310312.1">
    <property type="nucleotide sequence ID" value="NZ_JAKYKP010000005.1"/>
</dbReference>
<dbReference type="Proteomes" id="UP001290582">
    <property type="component" value="Unassembled WGS sequence"/>
</dbReference>
<reference evidence="1" key="1">
    <citation type="submission" date="2023-12" db="EMBL/GenBank/DDBJ databases">
        <title>Molecular genomic analyses of Enterococcus cecorum from sepsis oubreaks in broilers.</title>
        <authorList>
            <person name="Rhoads D."/>
            <person name="Alrubaye A."/>
        </authorList>
    </citation>
    <scope>NUCLEOTIDE SEQUENCE</scope>
    <source>
        <strain evidence="1">1755</strain>
    </source>
</reference>
<evidence type="ECO:0000313" key="2">
    <source>
        <dbReference type="Proteomes" id="UP001290582"/>
    </source>
</evidence>
<evidence type="ECO:0000313" key="1">
    <source>
        <dbReference type="EMBL" id="MDZ5597833.1"/>
    </source>
</evidence>
<dbReference type="EMBL" id="JAXOGL010000008">
    <property type="protein sequence ID" value="MDZ5597833.1"/>
    <property type="molecule type" value="Genomic_DNA"/>
</dbReference>
<dbReference type="AlphaFoldDB" id="A0AAW9JN70"/>
<comment type="caution">
    <text evidence="1">The sequence shown here is derived from an EMBL/GenBank/DDBJ whole genome shotgun (WGS) entry which is preliminary data.</text>
</comment>
<sequence length="63" mass="7223">MPSIDAGRLKVLEFIKQHDLSINDLAVAYGVKKQDMHNYLNGNLKTPKANQLIIRIISDYKIR</sequence>